<keyword evidence="1" id="KW-0472">Membrane</keyword>
<keyword evidence="1" id="KW-0812">Transmembrane</keyword>
<evidence type="ECO:0000313" key="3">
    <source>
        <dbReference type="Proteomes" id="UP001490365"/>
    </source>
</evidence>
<protein>
    <submittedName>
        <fullName evidence="2">Uncharacterized protein</fullName>
    </submittedName>
</protein>
<accession>A0ABV1TXX3</accession>
<evidence type="ECO:0000256" key="1">
    <source>
        <dbReference type="SAM" id="Phobius"/>
    </source>
</evidence>
<dbReference type="RefSeq" id="WP_351962795.1">
    <property type="nucleotide sequence ID" value="NZ_JBEOZM010000065.1"/>
</dbReference>
<dbReference type="Proteomes" id="UP001490365">
    <property type="component" value="Unassembled WGS sequence"/>
</dbReference>
<name>A0ABV1TXX3_9ACTN</name>
<sequence length="46" mass="4873">MGNCPTVRYAIQEERWTVRLISILMTVAVIAGVLGVIGNGVTVTIG</sequence>
<keyword evidence="3" id="KW-1185">Reference proteome</keyword>
<feature type="transmembrane region" description="Helical" evidence="1">
    <location>
        <begin position="20"/>
        <end position="41"/>
    </location>
</feature>
<organism evidence="2 3">
    <name type="scientific">Streptomyces sp. 900105755</name>
    <dbReference type="NCBI Taxonomy" id="3154389"/>
    <lineage>
        <taxon>Bacteria</taxon>
        <taxon>Bacillati</taxon>
        <taxon>Actinomycetota</taxon>
        <taxon>Actinomycetes</taxon>
        <taxon>Kitasatosporales</taxon>
        <taxon>Streptomycetaceae</taxon>
        <taxon>Streptomyces</taxon>
    </lineage>
</organism>
<reference evidence="2 3" key="1">
    <citation type="submission" date="2024-06" db="EMBL/GenBank/DDBJ databases">
        <title>The Natural Products Discovery Center: Release of the First 8490 Sequenced Strains for Exploring Actinobacteria Biosynthetic Diversity.</title>
        <authorList>
            <person name="Kalkreuter E."/>
            <person name="Kautsar S.A."/>
            <person name="Yang D."/>
            <person name="Bader C.D."/>
            <person name="Teijaro C.N."/>
            <person name="Fluegel L."/>
            <person name="Davis C.M."/>
            <person name="Simpson J.R."/>
            <person name="Lauterbach L."/>
            <person name="Steele A.D."/>
            <person name="Gui C."/>
            <person name="Meng S."/>
            <person name="Li G."/>
            <person name="Viehrig K."/>
            <person name="Ye F."/>
            <person name="Su P."/>
            <person name="Kiefer A.F."/>
            <person name="Nichols A."/>
            <person name="Cepeda A.J."/>
            <person name="Yan W."/>
            <person name="Fan B."/>
            <person name="Jiang Y."/>
            <person name="Adhikari A."/>
            <person name="Zheng C.-J."/>
            <person name="Schuster L."/>
            <person name="Cowan T.M."/>
            <person name="Smanski M.J."/>
            <person name="Chevrette M.G."/>
            <person name="De Carvalho L.P.S."/>
            <person name="Shen B."/>
        </authorList>
    </citation>
    <scope>NUCLEOTIDE SEQUENCE [LARGE SCALE GENOMIC DNA]</scope>
    <source>
        <strain evidence="2 3">NPDC001694</strain>
    </source>
</reference>
<comment type="caution">
    <text evidence="2">The sequence shown here is derived from an EMBL/GenBank/DDBJ whole genome shotgun (WGS) entry which is preliminary data.</text>
</comment>
<dbReference type="EMBL" id="JBEOZM010000065">
    <property type="protein sequence ID" value="MER6274594.1"/>
    <property type="molecule type" value="Genomic_DNA"/>
</dbReference>
<keyword evidence="1" id="KW-1133">Transmembrane helix</keyword>
<evidence type="ECO:0000313" key="2">
    <source>
        <dbReference type="EMBL" id="MER6274594.1"/>
    </source>
</evidence>
<gene>
    <name evidence="2" type="ORF">ABT211_46415</name>
</gene>
<proteinExistence type="predicted"/>